<dbReference type="KEGG" id="bba:Bd1322"/>
<dbReference type="InterPro" id="IPR013655">
    <property type="entry name" value="PAS_fold_3"/>
</dbReference>
<organism evidence="2 3">
    <name type="scientific">Bdellovibrio bacteriovorus (strain ATCC 15356 / DSM 50701 / NCIMB 9529 / HD100)</name>
    <dbReference type="NCBI Taxonomy" id="264462"/>
    <lineage>
        <taxon>Bacteria</taxon>
        <taxon>Pseudomonadati</taxon>
        <taxon>Bdellovibrionota</taxon>
        <taxon>Bdellovibrionia</taxon>
        <taxon>Bdellovibrionales</taxon>
        <taxon>Pseudobdellovibrionaceae</taxon>
        <taxon>Bdellovibrio</taxon>
    </lineage>
</organism>
<proteinExistence type="predicted"/>
<feature type="domain" description="PAS fold-3" evidence="1">
    <location>
        <begin position="32"/>
        <end position="101"/>
    </location>
</feature>
<dbReference type="AlphaFoldDB" id="Q6MND6"/>
<gene>
    <name evidence="2" type="ordered locus">Bd1322</name>
</gene>
<dbReference type="SUPFAM" id="SSF55785">
    <property type="entry name" value="PYP-like sensor domain (PAS domain)"/>
    <property type="match status" value="1"/>
</dbReference>
<reference evidence="2 3" key="1">
    <citation type="journal article" date="2004" name="Science">
        <title>A predator unmasked: life cycle of Bdellovibrio bacteriovorus from a genomic perspective.</title>
        <authorList>
            <person name="Rendulic S."/>
            <person name="Jagtap P."/>
            <person name="Rosinus A."/>
            <person name="Eppinger M."/>
            <person name="Baar C."/>
            <person name="Lanz C."/>
            <person name="Keller H."/>
            <person name="Lambert C."/>
            <person name="Evans K.J."/>
            <person name="Goesmann A."/>
            <person name="Meyer F."/>
            <person name="Sockett R.E."/>
            <person name="Schuster S.C."/>
        </authorList>
    </citation>
    <scope>NUCLEOTIDE SEQUENCE [LARGE SCALE GENOMIC DNA]</scope>
    <source>
        <strain evidence="3">ATCC 15356 / DSM 50701 / NCIMB 9529 / HD100</strain>
    </source>
</reference>
<name>Q6MND6_BDEBA</name>
<dbReference type="Gene3D" id="1.10.287.950">
    <property type="entry name" value="Methyl-accepting chemotaxis protein"/>
    <property type="match status" value="1"/>
</dbReference>
<accession>Q6MND6</accession>
<dbReference type="EMBL" id="BX842649">
    <property type="protein sequence ID" value="CAE79216.1"/>
    <property type="molecule type" value="Genomic_DNA"/>
</dbReference>
<sequence length="453" mass="50355">MKRPVPTQAESPFGFDEFFFSTTDKRGVIRYGNDVFVRVSVYPKESMLGAPHSLIRHPDMPRAVFKEFWSFLNQGKAVGAYVKNLAGNGSYYWVYAFAFPIGDGYLSVRFKPSSELFSVVQGLYKEVLAYEQQEHSLEESHQHLLLKIQEAGFPDYESFMMKAVMEELKARAAQVLASESRSSGATGASQITAVTNSTTRKLNDVFDKLRDFQGANQSLESAMGRLDQGFQQLKFISINMKIAAAKFGEMAASLGVVSHEFSVLSGTIEKHLGGLSGFVEELSSVIQKCVLRAAALNVQMLMVDFFVRESIAKLATSENAFDEMLQNQKAFSDLFAQYCQNLDKEFSELKKSLSAISYEMLEVAKFVTGLEVVRQMGAIESARTTEIRNSFTHYLEAMDDFIQLLRESTGEIGRGVTSLASNSEFIVSSIRNISGNVDQIFALASSQEQQKAG</sequence>
<evidence type="ECO:0000313" key="2">
    <source>
        <dbReference type="EMBL" id="CAE79216.1"/>
    </source>
</evidence>
<dbReference type="InterPro" id="IPR035965">
    <property type="entry name" value="PAS-like_dom_sf"/>
</dbReference>
<dbReference type="SUPFAM" id="SSF58104">
    <property type="entry name" value="Methyl-accepting chemotaxis protein (MCP) signaling domain"/>
    <property type="match status" value="1"/>
</dbReference>
<protein>
    <submittedName>
        <fullName evidence="2">Putative sensory protein</fullName>
    </submittedName>
</protein>
<dbReference type="Gene3D" id="3.30.450.20">
    <property type="entry name" value="PAS domain"/>
    <property type="match status" value="1"/>
</dbReference>
<keyword evidence="3" id="KW-1185">Reference proteome</keyword>
<dbReference type="HOGENOM" id="CLU_032045_0_0_7"/>
<dbReference type="RefSeq" id="WP_011163818.1">
    <property type="nucleotide sequence ID" value="NC_005363.1"/>
</dbReference>
<dbReference type="STRING" id="264462.Bd1322"/>
<dbReference type="eggNOG" id="COG0840">
    <property type="taxonomic scope" value="Bacteria"/>
</dbReference>
<dbReference type="Pfam" id="PF08447">
    <property type="entry name" value="PAS_3"/>
    <property type="match status" value="1"/>
</dbReference>
<evidence type="ECO:0000259" key="1">
    <source>
        <dbReference type="Pfam" id="PF08447"/>
    </source>
</evidence>
<dbReference type="GeneID" id="93012340"/>
<dbReference type="Proteomes" id="UP000008080">
    <property type="component" value="Chromosome"/>
</dbReference>
<evidence type="ECO:0000313" key="3">
    <source>
        <dbReference type="Proteomes" id="UP000008080"/>
    </source>
</evidence>